<dbReference type="GO" id="GO:0006508">
    <property type="term" value="P:proteolysis"/>
    <property type="evidence" value="ECO:0007669"/>
    <property type="project" value="UniProtKB-KW"/>
</dbReference>
<evidence type="ECO:0000256" key="4">
    <source>
        <dbReference type="ARBA" id="ARBA00022786"/>
    </source>
</evidence>
<dbReference type="EC" id="3.4.19.12" evidence="7"/>
<feature type="region of interest" description="Disordered" evidence="8">
    <location>
        <begin position="84"/>
        <end position="130"/>
    </location>
</feature>
<dbReference type="PROSITE" id="PS00973">
    <property type="entry name" value="USP_2"/>
    <property type="match status" value="1"/>
</dbReference>
<evidence type="ECO:0000256" key="3">
    <source>
        <dbReference type="ARBA" id="ARBA00022670"/>
    </source>
</evidence>
<evidence type="ECO:0000256" key="8">
    <source>
        <dbReference type="SAM" id="MobiDB-lite"/>
    </source>
</evidence>
<comment type="catalytic activity">
    <reaction evidence="1 7">
        <text>Thiol-dependent hydrolysis of ester, thioester, amide, peptide and isopeptide bonds formed by the C-terminal Gly of ubiquitin (a 76-residue protein attached to proteins as an intracellular targeting signal).</text>
        <dbReference type="EC" id="3.4.19.12"/>
    </reaction>
</comment>
<evidence type="ECO:0000313" key="10">
    <source>
        <dbReference type="EMBL" id="RUS29171.1"/>
    </source>
</evidence>
<dbReference type="SUPFAM" id="SSF54001">
    <property type="entry name" value="Cysteine proteinases"/>
    <property type="match status" value="1"/>
</dbReference>
<dbReference type="InterPro" id="IPR018200">
    <property type="entry name" value="USP_CS"/>
</dbReference>
<evidence type="ECO:0000256" key="2">
    <source>
        <dbReference type="ARBA" id="ARBA00009085"/>
    </source>
</evidence>
<dbReference type="EMBL" id="RBNJ01005529">
    <property type="protein sequence ID" value="RUS29171.1"/>
    <property type="molecule type" value="Genomic_DNA"/>
</dbReference>
<protein>
    <recommendedName>
        <fullName evidence="7">Ubiquitin carboxyl-terminal hydrolase</fullName>
        <ecNumber evidence="7">3.4.19.12</ecNumber>
    </recommendedName>
</protein>
<feature type="compositionally biased region" description="Polar residues" evidence="8">
    <location>
        <begin position="121"/>
        <end position="130"/>
    </location>
</feature>
<reference evidence="10 11" key="1">
    <citation type="journal article" date="2018" name="New Phytol.">
        <title>Phylogenomics of Endogonaceae and evolution of mycorrhizas within Mucoromycota.</title>
        <authorList>
            <person name="Chang Y."/>
            <person name="Desiro A."/>
            <person name="Na H."/>
            <person name="Sandor L."/>
            <person name="Lipzen A."/>
            <person name="Clum A."/>
            <person name="Barry K."/>
            <person name="Grigoriev I.V."/>
            <person name="Martin F.M."/>
            <person name="Stajich J.E."/>
            <person name="Smith M.E."/>
            <person name="Bonito G."/>
            <person name="Spatafora J.W."/>
        </authorList>
    </citation>
    <scope>NUCLEOTIDE SEQUENCE [LARGE SCALE GENOMIC DNA]</scope>
    <source>
        <strain evidence="10 11">AD002</strain>
    </source>
</reference>
<evidence type="ECO:0000256" key="7">
    <source>
        <dbReference type="RuleBase" id="RU366025"/>
    </source>
</evidence>
<feature type="domain" description="Peptidase C19 ubiquitin carboxyl-terminal hydrolase" evidence="9">
    <location>
        <begin position="332"/>
        <end position="392"/>
    </location>
</feature>
<evidence type="ECO:0000256" key="6">
    <source>
        <dbReference type="ARBA" id="ARBA00022807"/>
    </source>
</evidence>
<comment type="similarity">
    <text evidence="2 7">Belongs to the peptidase C19 family.</text>
</comment>
<comment type="caution">
    <text evidence="10">The sequence shown here is derived from an EMBL/GenBank/DDBJ whole genome shotgun (WGS) entry which is preliminary data.</text>
</comment>
<keyword evidence="3 7" id="KW-0645">Protease</keyword>
<proteinExistence type="inferred from homology"/>
<gene>
    <name evidence="10" type="ORF">BC938DRAFT_480966</name>
</gene>
<dbReference type="PANTHER" id="PTHR21646">
    <property type="entry name" value="UBIQUITIN CARBOXYL-TERMINAL HYDROLASE"/>
    <property type="match status" value="1"/>
</dbReference>
<dbReference type="InterPro" id="IPR050185">
    <property type="entry name" value="Ub_carboxyl-term_hydrolase"/>
</dbReference>
<feature type="region of interest" description="Disordered" evidence="8">
    <location>
        <begin position="162"/>
        <end position="203"/>
    </location>
</feature>
<sequence>MKFKLPNFSFNYLTTAFTRLIDGLTLILFAKNPLKATWTYTTRRLGDVDSDPSDMDVGNSPISEYEARSEELTQKCRAHVSLNNDVESTSARSPNSRKKAHAQKRYLNQEVEERDNDKSTSGDNHGMKLQSTESFSKNIAGLTTLTGASHPKYPVDHVVPIPKLTSTQSPSKHASGKAYEQQKNLQSMAKETPASDEWSSPIQPRGLPNIGNTCWVNSAVQLLQPVVKFAHRDPLCAISDPVLTLLYLGGRGDDYVKHLRSLFTAKPRIYIFEGCRLGEQNDASVVTLDFITVTNLCEGQTPFQTWESGFPSFCKECGEQSYLKPNILSEPMFVALRIQKLPTDFPNPWSKKSLSFELVRDGITAVSYELIGFIQHYGSENGGHYVTCIKSEHVCIHENADLRIKRERPVWDAALYAALVKADRSWENSRHCAMHSVQLLESKPKTDLKAMDEKHSQY</sequence>
<keyword evidence="5 7" id="KW-0378">Hydrolase</keyword>
<dbReference type="PROSITE" id="PS00972">
    <property type="entry name" value="USP_1"/>
    <property type="match status" value="1"/>
</dbReference>
<dbReference type="InterPro" id="IPR038765">
    <property type="entry name" value="Papain-like_cys_pep_sf"/>
</dbReference>
<dbReference type="InterPro" id="IPR001394">
    <property type="entry name" value="Peptidase_C19_UCH"/>
</dbReference>
<evidence type="ECO:0000256" key="1">
    <source>
        <dbReference type="ARBA" id="ARBA00000707"/>
    </source>
</evidence>
<dbReference type="PANTHER" id="PTHR21646:SF24">
    <property type="entry name" value="UBIQUITIN CARBOXYL-TERMINAL HYDROLASE"/>
    <property type="match status" value="1"/>
</dbReference>
<dbReference type="AlphaFoldDB" id="A0A433QI00"/>
<keyword evidence="11" id="KW-1185">Reference proteome</keyword>
<keyword evidence="6 7" id="KW-0788">Thiol protease</keyword>
<evidence type="ECO:0000256" key="5">
    <source>
        <dbReference type="ARBA" id="ARBA00022801"/>
    </source>
</evidence>
<feature type="compositionally biased region" description="Polar residues" evidence="8">
    <location>
        <begin position="84"/>
        <end position="94"/>
    </location>
</feature>
<feature type="compositionally biased region" description="Basic residues" evidence="8">
    <location>
        <begin position="95"/>
        <end position="104"/>
    </location>
</feature>
<name>A0A433QI00_9FUNG</name>
<dbReference type="GO" id="GO:0004843">
    <property type="term" value="F:cysteine-type deubiquitinase activity"/>
    <property type="evidence" value="ECO:0007669"/>
    <property type="project" value="UniProtKB-UniRule"/>
</dbReference>
<dbReference type="Pfam" id="PF00443">
    <property type="entry name" value="UCH"/>
    <property type="match status" value="1"/>
</dbReference>
<accession>A0A433QI00</accession>
<organism evidence="10 11">
    <name type="scientific">Jimgerdemannia flammicorona</name>
    <dbReference type="NCBI Taxonomy" id="994334"/>
    <lineage>
        <taxon>Eukaryota</taxon>
        <taxon>Fungi</taxon>
        <taxon>Fungi incertae sedis</taxon>
        <taxon>Mucoromycota</taxon>
        <taxon>Mucoromycotina</taxon>
        <taxon>Endogonomycetes</taxon>
        <taxon>Endogonales</taxon>
        <taxon>Endogonaceae</taxon>
        <taxon>Jimgerdemannia</taxon>
    </lineage>
</organism>
<keyword evidence="4 7" id="KW-0833">Ubl conjugation pathway</keyword>
<dbReference type="GO" id="GO:0016579">
    <property type="term" value="P:protein deubiquitination"/>
    <property type="evidence" value="ECO:0007669"/>
    <property type="project" value="InterPro"/>
</dbReference>
<evidence type="ECO:0000259" key="9">
    <source>
        <dbReference type="Pfam" id="PF00443"/>
    </source>
</evidence>
<dbReference type="Gene3D" id="3.90.70.10">
    <property type="entry name" value="Cysteine proteinases"/>
    <property type="match status" value="1"/>
</dbReference>
<dbReference type="Proteomes" id="UP000274822">
    <property type="component" value="Unassembled WGS sequence"/>
</dbReference>
<evidence type="ECO:0000313" key="11">
    <source>
        <dbReference type="Proteomes" id="UP000274822"/>
    </source>
</evidence>
<dbReference type="CDD" id="cd02257">
    <property type="entry name" value="Peptidase_C19"/>
    <property type="match status" value="1"/>
</dbReference>